<evidence type="ECO:0000313" key="3">
    <source>
        <dbReference type="Proteomes" id="UP001497644"/>
    </source>
</evidence>
<evidence type="ECO:0000313" key="2">
    <source>
        <dbReference type="EMBL" id="CAL1675627.1"/>
    </source>
</evidence>
<keyword evidence="3" id="KW-1185">Reference proteome</keyword>
<dbReference type="AlphaFoldDB" id="A0AAV2N6V9"/>
<feature type="region of interest" description="Disordered" evidence="1">
    <location>
        <begin position="1"/>
        <end position="58"/>
    </location>
</feature>
<evidence type="ECO:0000256" key="1">
    <source>
        <dbReference type="SAM" id="MobiDB-lite"/>
    </source>
</evidence>
<dbReference type="EMBL" id="OZ034833">
    <property type="protein sequence ID" value="CAL1675627.1"/>
    <property type="molecule type" value="Genomic_DNA"/>
</dbReference>
<gene>
    <name evidence="2" type="ORF">LPLAT_LOCUS1920</name>
</gene>
<sequence>MCAGDIVGQGRNVKRGTSAECRGTEGVGGTLLPTSEGLQLGMATSPSATDDANGHTESYNGQALTIQFILHEIPSREI</sequence>
<name>A0AAV2N6V9_9HYME</name>
<dbReference type="Proteomes" id="UP001497644">
    <property type="component" value="Chromosome 10"/>
</dbReference>
<proteinExistence type="predicted"/>
<feature type="compositionally biased region" description="Polar residues" evidence="1">
    <location>
        <begin position="32"/>
        <end position="58"/>
    </location>
</feature>
<protein>
    <submittedName>
        <fullName evidence="2">Uncharacterized protein</fullName>
    </submittedName>
</protein>
<accession>A0AAV2N6V9</accession>
<organism evidence="2 3">
    <name type="scientific">Lasius platythorax</name>
    <dbReference type="NCBI Taxonomy" id="488582"/>
    <lineage>
        <taxon>Eukaryota</taxon>
        <taxon>Metazoa</taxon>
        <taxon>Ecdysozoa</taxon>
        <taxon>Arthropoda</taxon>
        <taxon>Hexapoda</taxon>
        <taxon>Insecta</taxon>
        <taxon>Pterygota</taxon>
        <taxon>Neoptera</taxon>
        <taxon>Endopterygota</taxon>
        <taxon>Hymenoptera</taxon>
        <taxon>Apocrita</taxon>
        <taxon>Aculeata</taxon>
        <taxon>Formicoidea</taxon>
        <taxon>Formicidae</taxon>
        <taxon>Formicinae</taxon>
        <taxon>Lasius</taxon>
        <taxon>Lasius</taxon>
    </lineage>
</organism>
<reference evidence="2" key="1">
    <citation type="submission" date="2024-04" db="EMBL/GenBank/DDBJ databases">
        <authorList>
            <consortium name="Molecular Ecology Group"/>
        </authorList>
    </citation>
    <scope>NUCLEOTIDE SEQUENCE</scope>
</reference>